<evidence type="ECO:0000256" key="3">
    <source>
        <dbReference type="ARBA" id="ARBA00022516"/>
    </source>
</evidence>
<dbReference type="InterPro" id="IPR030874">
    <property type="entry name" value="Cardiolipin_synth_Firmi"/>
</dbReference>
<dbReference type="GO" id="GO:0032049">
    <property type="term" value="P:cardiolipin biosynthetic process"/>
    <property type="evidence" value="ECO:0007669"/>
    <property type="project" value="UniProtKB-UniRule"/>
</dbReference>
<evidence type="ECO:0000259" key="15">
    <source>
        <dbReference type="PROSITE" id="PS50035"/>
    </source>
</evidence>
<keyword evidence="8 13" id="KW-0443">Lipid metabolism</keyword>
<keyword evidence="5 13" id="KW-0812">Transmembrane</keyword>
<dbReference type="InterPro" id="IPR025202">
    <property type="entry name" value="PLD-like_dom"/>
</dbReference>
<evidence type="ECO:0000313" key="16">
    <source>
        <dbReference type="EMBL" id="AJO23957.1"/>
    </source>
</evidence>
<keyword evidence="4 13" id="KW-0808">Transferase</keyword>
<gene>
    <name evidence="16" type="ORF">SB48_HM08orf05059</name>
</gene>
<evidence type="ECO:0000256" key="7">
    <source>
        <dbReference type="ARBA" id="ARBA00022989"/>
    </source>
</evidence>
<dbReference type="PANTHER" id="PTHR21248:SF22">
    <property type="entry name" value="PHOSPHOLIPASE D"/>
    <property type="match status" value="1"/>
</dbReference>
<comment type="function">
    <text evidence="12 13">Catalyzes the reversible phosphatidyl group transfer from one phosphatidylglycerol molecule to another to form cardiolipin (CL) (diphosphatidylglycerol) and glycerol.</text>
</comment>
<accession>A0AAN0T6X4</accession>
<feature type="active site" evidence="13">
    <location>
        <position position="229"/>
    </location>
</feature>
<dbReference type="PANTHER" id="PTHR21248">
    <property type="entry name" value="CARDIOLIPIN SYNTHASE"/>
    <property type="match status" value="1"/>
</dbReference>
<dbReference type="GO" id="GO:0008808">
    <property type="term" value="F:cardiolipin synthase activity"/>
    <property type="evidence" value="ECO:0007669"/>
    <property type="project" value="UniProtKB-UniRule"/>
</dbReference>
<dbReference type="SMART" id="SM00155">
    <property type="entry name" value="PLDc"/>
    <property type="match status" value="2"/>
</dbReference>
<keyword evidence="6" id="KW-0677">Repeat</keyword>
<name>A0AAN0T6X4_HEYCO</name>
<dbReference type="AlphaFoldDB" id="A0AAN0T6X4"/>
<feature type="transmembrane region" description="Helical" evidence="13">
    <location>
        <begin position="37"/>
        <end position="60"/>
    </location>
</feature>
<dbReference type="HAMAP" id="MF_01916">
    <property type="entry name" value="Cardiolipin_synth_Cls"/>
    <property type="match status" value="1"/>
</dbReference>
<evidence type="ECO:0000256" key="11">
    <source>
        <dbReference type="ARBA" id="ARBA00023264"/>
    </source>
</evidence>
<evidence type="ECO:0000256" key="4">
    <source>
        <dbReference type="ARBA" id="ARBA00022679"/>
    </source>
</evidence>
<dbReference type="InterPro" id="IPR022924">
    <property type="entry name" value="Cardiolipin_synthase"/>
</dbReference>
<dbReference type="FunFam" id="3.30.870.10:FF:000014">
    <property type="entry name" value="Cardiolipin synthase"/>
    <property type="match status" value="1"/>
</dbReference>
<reference evidence="17" key="1">
    <citation type="submission" date="2015-01" db="EMBL/GenBank/DDBJ databases">
        <title>Comparative genome analysis of Bacillus coagulans HM-08, Clostridium butyricum HM-68, Bacillus subtilis HM-66 and Bacillus paralicheniformis BL-09.</title>
        <authorList>
            <person name="Zhang H."/>
        </authorList>
    </citation>
    <scope>NUCLEOTIDE SEQUENCE [LARGE SCALE GENOMIC DNA]</scope>
    <source>
        <strain evidence="17">HM-08</strain>
    </source>
</reference>
<evidence type="ECO:0000256" key="8">
    <source>
        <dbReference type="ARBA" id="ARBA00023098"/>
    </source>
</evidence>
<dbReference type="EMBL" id="CP010525">
    <property type="protein sequence ID" value="AJO23957.1"/>
    <property type="molecule type" value="Genomic_DNA"/>
</dbReference>
<dbReference type="FunFam" id="3.30.870.10:FF:000021">
    <property type="entry name" value="Cardiolipin synthase"/>
    <property type="match status" value="1"/>
</dbReference>
<feature type="active site" evidence="13">
    <location>
        <position position="408"/>
    </location>
</feature>
<organism evidence="16 17">
    <name type="scientific">Heyndrickxia coagulans</name>
    <name type="common">Weizmannia coagulans</name>
    <dbReference type="NCBI Taxonomy" id="1398"/>
    <lineage>
        <taxon>Bacteria</taxon>
        <taxon>Bacillati</taxon>
        <taxon>Bacillota</taxon>
        <taxon>Bacilli</taxon>
        <taxon>Bacillales</taxon>
        <taxon>Bacillaceae</taxon>
        <taxon>Heyndrickxia</taxon>
    </lineage>
</organism>
<feature type="active site" evidence="13">
    <location>
        <position position="236"/>
    </location>
</feature>
<feature type="active site" evidence="13">
    <location>
        <position position="231"/>
    </location>
</feature>
<protein>
    <recommendedName>
        <fullName evidence="13 14">Cardiolipin synthase</fullName>
        <shortName evidence="13">CL synthase</shortName>
        <ecNumber evidence="13 14">2.7.8.-</ecNumber>
    </recommendedName>
</protein>
<keyword evidence="7 13" id="KW-1133">Transmembrane helix</keyword>
<sequence length="488" mass="56522">MYEKENAMIITVLLVILFLLNFILAGTVIFLERRDVGATWAWLLVLLFLPIAGFILYLVFGQNLSRRKIFDWKVQEKIGIKEISQQQIELLRENRFPFHDERTIQYKDLVYMLLMNDGAILSQDNHVDIFTDGRKKFEALFEDIRNAKDSIHLVYYIFRNDRLGHELIELLSQKAREGVKVRLLYDDMGSRMLFRRKFFRPLVVAGGEVASFFPARIPLVNLRVNFRNHRKLAIIDGQIGYIGGFNVGDEYLGLNKKFGYWRDTHLRIVGSAVYAMQTRFILDWNQASPHDVRDEERYFPVIPSQGETDIQIVSSGPDSEWEQIKNSYIKMINSAKKYIYLQTPYFIPDDSLLNALTLAALSGVDVRIMIPNKPDHMFVYWATLSNIGQLLKTGVKVYIYQKGFIHAKMIVVDGKIASVGTANIDVRSFRLNFEVNAVLYDRELSGTLAGVFRDDMAESTELTLHDYQNRPLYVRFKESISRLLSPIL</sequence>
<dbReference type="Gene3D" id="3.30.870.10">
    <property type="entry name" value="Endonuclease Chain A"/>
    <property type="match status" value="2"/>
</dbReference>
<evidence type="ECO:0000313" key="17">
    <source>
        <dbReference type="Proteomes" id="UP000032024"/>
    </source>
</evidence>
<keyword evidence="9 13" id="KW-0472">Membrane</keyword>
<evidence type="ECO:0000256" key="6">
    <source>
        <dbReference type="ARBA" id="ARBA00022737"/>
    </source>
</evidence>
<keyword evidence="10 13" id="KW-0594">Phospholipid biosynthesis</keyword>
<dbReference type="SUPFAM" id="SSF56024">
    <property type="entry name" value="Phospholipase D/nuclease"/>
    <property type="match status" value="2"/>
</dbReference>
<evidence type="ECO:0000256" key="9">
    <source>
        <dbReference type="ARBA" id="ARBA00023136"/>
    </source>
</evidence>
<comment type="similarity">
    <text evidence="13">Belongs to the phospholipase D family. Cardiolipin synthase subfamily.</text>
</comment>
<dbReference type="Proteomes" id="UP000032024">
    <property type="component" value="Chromosome"/>
</dbReference>
<evidence type="ECO:0000256" key="5">
    <source>
        <dbReference type="ARBA" id="ARBA00022692"/>
    </source>
</evidence>
<dbReference type="GO" id="GO:0005886">
    <property type="term" value="C:plasma membrane"/>
    <property type="evidence" value="ECO:0007669"/>
    <property type="project" value="UniProtKB-SubCell"/>
</dbReference>
<proteinExistence type="inferred from homology"/>
<evidence type="ECO:0000256" key="2">
    <source>
        <dbReference type="ARBA" id="ARBA00022475"/>
    </source>
</evidence>
<evidence type="ECO:0000256" key="14">
    <source>
        <dbReference type="NCBIfam" id="TIGR04265"/>
    </source>
</evidence>
<dbReference type="CDD" id="cd09110">
    <property type="entry name" value="PLDc_CLS_1"/>
    <property type="match status" value="1"/>
</dbReference>
<keyword evidence="17" id="KW-1185">Reference proteome</keyword>
<dbReference type="Pfam" id="PF13396">
    <property type="entry name" value="PLDc_N"/>
    <property type="match status" value="1"/>
</dbReference>
<evidence type="ECO:0000256" key="10">
    <source>
        <dbReference type="ARBA" id="ARBA00023209"/>
    </source>
</evidence>
<dbReference type="CDD" id="cd09112">
    <property type="entry name" value="PLDc_CLS_2"/>
    <property type="match status" value="1"/>
</dbReference>
<dbReference type="InterPro" id="IPR001736">
    <property type="entry name" value="PLipase_D/transphosphatidylase"/>
</dbReference>
<dbReference type="PROSITE" id="PS50035">
    <property type="entry name" value="PLD"/>
    <property type="match status" value="2"/>
</dbReference>
<keyword evidence="2 13" id="KW-1003">Cell membrane</keyword>
<keyword evidence="3 13" id="KW-0444">Lipid biosynthesis</keyword>
<keyword evidence="11 13" id="KW-1208">Phospholipid metabolism</keyword>
<feature type="domain" description="PLD phosphodiesterase" evidence="15">
    <location>
        <begin position="224"/>
        <end position="251"/>
    </location>
</feature>
<dbReference type="NCBIfam" id="TIGR04265">
    <property type="entry name" value="bac_cardiolipin"/>
    <property type="match status" value="1"/>
</dbReference>
<dbReference type="Pfam" id="PF13091">
    <property type="entry name" value="PLDc_2"/>
    <property type="match status" value="2"/>
</dbReference>
<feature type="domain" description="PLD phosphodiesterase" evidence="15">
    <location>
        <begin position="401"/>
        <end position="428"/>
    </location>
</feature>
<evidence type="ECO:0000256" key="13">
    <source>
        <dbReference type="HAMAP-Rule" id="MF_01916"/>
    </source>
</evidence>
<feature type="transmembrane region" description="Helical" evidence="13">
    <location>
        <begin position="198"/>
        <end position="217"/>
    </location>
</feature>
<feature type="active site" evidence="13">
    <location>
        <position position="413"/>
    </location>
</feature>
<comment type="catalytic activity">
    <reaction evidence="13">
        <text>2 a 1,2-diacyl-sn-glycero-3-phospho-(1'-sn-glycerol) = a cardiolipin + glycerol</text>
        <dbReference type="Rhea" id="RHEA:31451"/>
        <dbReference type="ChEBI" id="CHEBI:17754"/>
        <dbReference type="ChEBI" id="CHEBI:62237"/>
        <dbReference type="ChEBI" id="CHEBI:64716"/>
    </reaction>
</comment>
<dbReference type="InterPro" id="IPR027379">
    <property type="entry name" value="CLS_N"/>
</dbReference>
<evidence type="ECO:0000256" key="1">
    <source>
        <dbReference type="ARBA" id="ARBA00004651"/>
    </source>
</evidence>
<feature type="transmembrane region" description="Helical" evidence="13">
    <location>
        <begin position="7"/>
        <end position="31"/>
    </location>
</feature>
<comment type="subcellular location">
    <subcellularLocation>
        <location evidence="1 13">Cell membrane</location>
        <topology evidence="1 13">Multi-pass membrane protein</topology>
    </subcellularLocation>
</comment>
<dbReference type="EC" id="2.7.8.-" evidence="13 14"/>
<feature type="active site" evidence="13">
    <location>
        <position position="406"/>
    </location>
</feature>
<evidence type="ECO:0000256" key="12">
    <source>
        <dbReference type="ARBA" id="ARBA00057569"/>
    </source>
</evidence>